<evidence type="ECO:0000313" key="2">
    <source>
        <dbReference type="EMBL" id="OQX06564.1"/>
    </source>
</evidence>
<evidence type="ECO:0000256" key="1">
    <source>
        <dbReference type="SAM" id="SignalP"/>
    </source>
</evidence>
<dbReference type="Proteomes" id="UP000192491">
    <property type="component" value="Unassembled WGS sequence"/>
</dbReference>
<gene>
    <name evidence="2" type="ORF">BWK73_30580</name>
</gene>
<comment type="caution">
    <text evidence="2">The sequence shown here is derived from an EMBL/GenBank/DDBJ whole genome shotgun (WGS) entry which is preliminary data.</text>
</comment>
<reference evidence="2 3" key="1">
    <citation type="submission" date="2017-01" db="EMBL/GenBank/DDBJ databases">
        <title>Novel large sulfur bacteria in the metagenomes of groundwater-fed chemosynthetic microbial mats in the Lake Huron basin.</title>
        <authorList>
            <person name="Sharrar A.M."/>
            <person name="Flood B.E."/>
            <person name="Bailey J.V."/>
            <person name="Jones D.S."/>
            <person name="Biddanda B."/>
            <person name="Ruberg S.A."/>
            <person name="Marcus D.N."/>
            <person name="Dick G.J."/>
        </authorList>
    </citation>
    <scope>NUCLEOTIDE SEQUENCE [LARGE SCALE GENOMIC DNA]</scope>
    <source>
        <strain evidence="2">A8</strain>
    </source>
</reference>
<evidence type="ECO:0000313" key="3">
    <source>
        <dbReference type="Proteomes" id="UP000192491"/>
    </source>
</evidence>
<keyword evidence="1" id="KW-0732">Signal</keyword>
<feature type="chain" id="PRO_5011005923" description="Pilus formation protein N-terminal domain-containing protein" evidence="1">
    <location>
        <begin position="25"/>
        <end position="126"/>
    </location>
</feature>
<organism evidence="2 3">
    <name type="scientific">Thiothrix lacustris</name>
    <dbReference type="NCBI Taxonomy" id="525917"/>
    <lineage>
        <taxon>Bacteria</taxon>
        <taxon>Pseudomonadati</taxon>
        <taxon>Pseudomonadota</taxon>
        <taxon>Gammaproteobacteria</taxon>
        <taxon>Thiotrichales</taxon>
        <taxon>Thiotrichaceae</taxon>
        <taxon>Thiothrix</taxon>
    </lineage>
</organism>
<proteinExistence type="predicted"/>
<dbReference type="EMBL" id="MTEJ01000239">
    <property type="protein sequence ID" value="OQX06564.1"/>
    <property type="molecule type" value="Genomic_DNA"/>
</dbReference>
<accession>A0A1Y1QIY3</accession>
<name>A0A1Y1QIY3_9GAMM</name>
<feature type="signal peptide" evidence="1">
    <location>
        <begin position="1"/>
        <end position="24"/>
    </location>
</feature>
<evidence type="ECO:0008006" key="4">
    <source>
        <dbReference type="Google" id="ProtNLM"/>
    </source>
</evidence>
<sequence length="126" mass="13948">MKIAIRYTYFIALSLLSFGIPAFSADTLVAANEPICIANTSGETILLVSDYTLLRLKIIHANTPIQVIIEGTREQPDPVETTIRTLEQAGQLRVLRVMESFPLRFEVEGSADVIQQVRATSKNTVN</sequence>
<dbReference type="AlphaFoldDB" id="A0A1Y1QIY3"/>
<protein>
    <recommendedName>
        <fullName evidence="4">Pilus formation protein N-terminal domain-containing protein</fullName>
    </recommendedName>
</protein>